<dbReference type="WBParaSite" id="SPAL_0001661400.1">
    <property type="protein sequence ID" value="SPAL_0001661400.1"/>
    <property type="gene ID" value="SPAL_0001661400"/>
</dbReference>
<reference evidence="3" key="1">
    <citation type="submission" date="2017-02" db="UniProtKB">
        <authorList>
            <consortium name="WormBaseParasite"/>
        </authorList>
    </citation>
    <scope>IDENTIFICATION</scope>
</reference>
<organism evidence="2 3">
    <name type="scientific">Strongyloides papillosus</name>
    <name type="common">Intestinal threadworm</name>
    <dbReference type="NCBI Taxonomy" id="174720"/>
    <lineage>
        <taxon>Eukaryota</taxon>
        <taxon>Metazoa</taxon>
        <taxon>Ecdysozoa</taxon>
        <taxon>Nematoda</taxon>
        <taxon>Chromadorea</taxon>
        <taxon>Rhabditida</taxon>
        <taxon>Tylenchina</taxon>
        <taxon>Panagrolaimomorpha</taxon>
        <taxon>Strongyloidoidea</taxon>
        <taxon>Strongyloididae</taxon>
        <taxon>Strongyloides</taxon>
    </lineage>
</organism>
<feature type="chain" id="PRO_5005895897" evidence="1">
    <location>
        <begin position="20"/>
        <end position="127"/>
    </location>
</feature>
<accession>A0A0N5CFH7</accession>
<name>A0A0N5CFH7_STREA</name>
<evidence type="ECO:0000313" key="3">
    <source>
        <dbReference type="WBParaSite" id="SPAL_0001661400.1"/>
    </source>
</evidence>
<keyword evidence="2" id="KW-1185">Reference proteome</keyword>
<proteinExistence type="predicted"/>
<keyword evidence="1" id="KW-0732">Signal</keyword>
<protein>
    <submittedName>
        <fullName evidence="3">Uncharacterized protein</fullName>
    </submittedName>
</protein>
<evidence type="ECO:0000313" key="2">
    <source>
        <dbReference type="Proteomes" id="UP000046392"/>
    </source>
</evidence>
<feature type="signal peptide" evidence="1">
    <location>
        <begin position="1"/>
        <end position="19"/>
    </location>
</feature>
<evidence type="ECO:0000256" key="1">
    <source>
        <dbReference type="SAM" id="SignalP"/>
    </source>
</evidence>
<dbReference type="Proteomes" id="UP000046392">
    <property type="component" value="Unplaced"/>
</dbReference>
<sequence length="127" mass="15126">MFVIHIFVFLIFYVNSTFSIGGINELKSLTGNRPYMGYGNPTYEERLRNSQYYVPGNNLYGNNEQYRTEMAQDYIQNYYTSGMFPYSEMTNDPRLMNINQYNRIPQYPSYNLINNPYGNRFSRNFGF</sequence>
<dbReference type="AlphaFoldDB" id="A0A0N5CFH7"/>